<dbReference type="SUPFAM" id="SSF52266">
    <property type="entry name" value="SGNH hydrolase"/>
    <property type="match status" value="1"/>
</dbReference>
<feature type="disulfide bond" evidence="2">
    <location>
        <begin position="73"/>
        <end position="97"/>
    </location>
</feature>
<organism evidence="5 6">
    <name type="scientific">Aeromicrobium marinum DSM 15272</name>
    <dbReference type="NCBI Taxonomy" id="585531"/>
    <lineage>
        <taxon>Bacteria</taxon>
        <taxon>Bacillati</taxon>
        <taxon>Actinomycetota</taxon>
        <taxon>Actinomycetes</taxon>
        <taxon>Propionibacteriales</taxon>
        <taxon>Nocardioidaceae</taxon>
        <taxon>Aeromicrobium</taxon>
    </lineage>
</organism>
<reference evidence="5" key="1">
    <citation type="submission" date="2010-08" db="EMBL/GenBank/DDBJ databases">
        <authorList>
            <person name="Muzny D."/>
            <person name="Qin X."/>
            <person name="Buhay C."/>
            <person name="Dugan-Rocha S."/>
            <person name="Ding Y."/>
            <person name="Chen G."/>
            <person name="Hawes A."/>
            <person name="Holder M."/>
            <person name="Jhangiani S."/>
            <person name="Johnson A."/>
            <person name="Khan Z."/>
            <person name="Li Z."/>
            <person name="Liu W."/>
            <person name="Liu X."/>
            <person name="Perez L."/>
            <person name="Shen H."/>
            <person name="Wang Q."/>
            <person name="Watt J."/>
            <person name="Xi L."/>
            <person name="Xin Y."/>
            <person name="Zhou J."/>
            <person name="Deng J."/>
            <person name="Jiang H."/>
            <person name="Liu Y."/>
            <person name="Qu J."/>
            <person name="Song X.-Z."/>
            <person name="Zhang L."/>
            <person name="Villasana D."/>
            <person name="Johnson A."/>
            <person name="Liu J."/>
            <person name="Liyanage D."/>
            <person name="Lorensuhewa L."/>
            <person name="Robinson T."/>
            <person name="Song A."/>
            <person name="Song B.-B."/>
            <person name="Dinh H."/>
            <person name="Thornton R."/>
            <person name="Coyle M."/>
            <person name="Francisco L."/>
            <person name="Jackson L."/>
            <person name="Javaid M."/>
            <person name="Korchina V."/>
            <person name="Kovar C."/>
            <person name="Mata R."/>
            <person name="Mathew T."/>
            <person name="Ngo R."/>
            <person name="Nguyen L."/>
            <person name="Nguyen N."/>
            <person name="Okwuonu G."/>
            <person name="Ongeri F."/>
            <person name="Pham C."/>
            <person name="Simmons D."/>
            <person name="Wilczek-Boney K."/>
            <person name="Hale W."/>
            <person name="Jakkamsetti A."/>
            <person name="Pham P."/>
            <person name="Ruth R."/>
            <person name="San Lucas F."/>
            <person name="Warren J."/>
            <person name="Zhang J."/>
            <person name="Zhao Z."/>
            <person name="Zhou C."/>
            <person name="Zhu D."/>
            <person name="Lee S."/>
            <person name="Bess C."/>
            <person name="Blankenburg K."/>
            <person name="Forbes L."/>
            <person name="Fu Q."/>
            <person name="Gubbala S."/>
            <person name="Hirani K."/>
            <person name="Jayaseelan J.C."/>
            <person name="Lara F."/>
            <person name="Munidasa M."/>
            <person name="Palculict T."/>
            <person name="Patil S."/>
            <person name="Pu L.-L."/>
            <person name="Saada N."/>
            <person name="Tang L."/>
            <person name="Weissenberger G."/>
            <person name="Zhu Y."/>
            <person name="Hemphill L."/>
            <person name="Shang Y."/>
            <person name="Youmans B."/>
            <person name="Ayvaz T."/>
            <person name="Ross M."/>
            <person name="Santibanez J."/>
            <person name="Aqrawi P."/>
            <person name="Gross S."/>
            <person name="Joshi V."/>
            <person name="Fowler G."/>
            <person name="Nazareth L."/>
            <person name="Reid J."/>
            <person name="Worley K."/>
            <person name="Petrosino J."/>
            <person name="Highlander S."/>
            <person name="Gibbs R."/>
        </authorList>
    </citation>
    <scope>NUCLEOTIDE SEQUENCE [LARGE SCALE GENOMIC DNA]</scope>
    <source>
        <strain evidence="5">DSM 15272</strain>
    </source>
</reference>
<dbReference type="AlphaFoldDB" id="E2SEE8"/>
<dbReference type="PANTHER" id="PTHR37981">
    <property type="entry name" value="LIPASE 2"/>
    <property type="match status" value="1"/>
</dbReference>
<keyword evidence="5" id="KW-0378">Hydrolase</keyword>
<dbReference type="PANTHER" id="PTHR37981:SF1">
    <property type="entry name" value="SGNH HYDROLASE-TYPE ESTERASE DOMAIN-CONTAINING PROTEIN"/>
    <property type="match status" value="1"/>
</dbReference>
<name>E2SEE8_9ACTN</name>
<proteinExistence type="predicted"/>
<dbReference type="GO" id="GO:0019433">
    <property type="term" value="P:triglyceride catabolic process"/>
    <property type="evidence" value="ECO:0007669"/>
    <property type="project" value="TreeGrafter"/>
</dbReference>
<dbReference type="eggNOG" id="COG2755">
    <property type="taxonomic scope" value="Bacteria"/>
</dbReference>
<dbReference type="GO" id="GO:0004806">
    <property type="term" value="F:triacylglycerol lipase activity"/>
    <property type="evidence" value="ECO:0007669"/>
    <property type="project" value="UniProtKB-EC"/>
</dbReference>
<protein>
    <submittedName>
        <fullName evidence="5">Triacylglycerol lipase</fullName>
        <ecNumber evidence="5">3.1.1.3</ecNumber>
    </submittedName>
</protein>
<dbReference type="InterPro" id="IPR037460">
    <property type="entry name" value="SEST-like"/>
</dbReference>
<feature type="disulfide bond" evidence="2">
    <location>
        <begin position="197"/>
        <end position="245"/>
    </location>
</feature>
<dbReference type="OrthoDB" id="5503950at2"/>
<gene>
    <name evidence="5" type="ORF">HMPREF0063_12407</name>
</gene>
<feature type="signal peptide" evidence="3">
    <location>
        <begin position="1"/>
        <end position="25"/>
    </location>
</feature>
<keyword evidence="6" id="KW-1185">Reference proteome</keyword>
<dbReference type="PROSITE" id="PS51257">
    <property type="entry name" value="PROKAR_LIPOPROTEIN"/>
    <property type="match status" value="1"/>
</dbReference>
<dbReference type="InterPro" id="IPR013830">
    <property type="entry name" value="SGNH_hydro"/>
</dbReference>
<keyword evidence="2" id="KW-1015">Disulfide bond</keyword>
<evidence type="ECO:0000256" key="1">
    <source>
        <dbReference type="PIRSR" id="PIRSR637460-1"/>
    </source>
</evidence>
<feature type="disulfide bond" evidence="2">
    <location>
        <begin position="140"/>
        <end position="147"/>
    </location>
</feature>
<dbReference type="Proteomes" id="UP000003111">
    <property type="component" value="Unassembled WGS sequence"/>
</dbReference>
<feature type="active site" description="Nucleophile" evidence="1">
    <location>
        <position position="56"/>
    </location>
</feature>
<feature type="chain" id="PRO_5003163971" evidence="3">
    <location>
        <begin position="26"/>
        <end position="286"/>
    </location>
</feature>
<keyword evidence="3" id="KW-0732">Signal</keyword>
<dbReference type="EMBL" id="ACLF03000007">
    <property type="protein sequence ID" value="EFQ82425.1"/>
    <property type="molecule type" value="Genomic_DNA"/>
</dbReference>
<feature type="domain" description="SGNH hydrolase-type esterase" evidence="4">
    <location>
        <begin position="52"/>
        <end position="273"/>
    </location>
</feature>
<feature type="active site" evidence="1">
    <location>
        <position position="266"/>
    </location>
</feature>
<evidence type="ECO:0000313" key="6">
    <source>
        <dbReference type="Proteomes" id="UP000003111"/>
    </source>
</evidence>
<dbReference type="CDD" id="cd01823">
    <property type="entry name" value="SEST_like"/>
    <property type="match status" value="1"/>
</dbReference>
<dbReference type="STRING" id="585531.HMPREF0063_12407"/>
<evidence type="ECO:0000313" key="5">
    <source>
        <dbReference type="EMBL" id="EFQ82425.1"/>
    </source>
</evidence>
<dbReference type="InterPro" id="IPR036514">
    <property type="entry name" value="SGNH_hydro_sf"/>
</dbReference>
<dbReference type="Pfam" id="PF13472">
    <property type="entry name" value="Lipase_GDSL_2"/>
    <property type="match status" value="1"/>
</dbReference>
<dbReference type="HOGENOM" id="CLU_038449_4_1_11"/>
<sequence length="286" mass="28544">MVTARVARALTATAVAVALASCSTADPSADAGAAAAPVPTAATAGPAAGFVALGDSFTAGPGIGLLQVESGFCQRSQESWPQLLAGQLGRDVVDLSCAGATSGDLESTVAGGALGPSTDLVTVGAGGNDGGLFLALLRACSRDRSDCRSFVEQRAPEILDRTADDLATLLASIREAAPAADVLLVGYLRILPDAGTCAAVGIGADNADAVRTAEEALDRTLTEAARDAGVTYVPVREASRGHDACAGDEAWTNGIRAADGDGITFHPRRVGMAAVADLVASAVSPR</sequence>
<evidence type="ECO:0000256" key="3">
    <source>
        <dbReference type="SAM" id="SignalP"/>
    </source>
</evidence>
<evidence type="ECO:0000256" key="2">
    <source>
        <dbReference type="PIRSR" id="PIRSR637460-2"/>
    </source>
</evidence>
<dbReference type="RefSeq" id="WP_007077499.1">
    <property type="nucleotide sequence ID" value="NZ_CM001024.1"/>
</dbReference>
<comment type="caution">
    <text evidence="5">The sequence shown here is derived from an EMBL/GenBank/DDBJ whole genome shotgun (WGS) entry which is preliminary data.</text>
</comment>
<dbReference type="Gene3D" id="3.40.50.1110">
    <property type="entry name" value="SGNH hydrolase"/>
    <property type="match status" value="1"/>
</dbReference>
<accession>E2SEE8</accession>
<evidence type="ECO:0000259" key="4">
    <source>
        <dbReference type="Pfam" id="PF13472"/>
    </source>
</evidence>
<dbReference type="EC" id="3.1.1.3" evidence="5"/>